<organism evidence="1 2">
    <name type="scientific">Lentzea flava</name>
    <dbReference type="NCBI Taxonomy" id="103732"/>
    <lineage>
        <taxon>Bacteria</taxon>
        <taxon>Bacillati</taxon>
        <taxon>Actinomycetota</taxon>
        <taxon>Actinomycetes</taxon>
        <taxon>Pseudonocardiales</taxon>
        <taxon>Pseudonocardiaceae</taxon>
        <taxon>Lentzea</taxon>
    </lineage>
</organism>
<dbReference type="InterPro" id="IPR027417">
    <property type="entry name" value="P-loop_NTPase"/>
</dbReference>
<protein>
    <recommendedName>
        <fullName evidence="3">FtsK/SpoIIIE family protein</fullName>
    </recommendedName>
</protein>
<sequence length="562" mass="61986">MNHLALVGPPHLTTPRIPAAPGIYRIGRGESPVAAVSFDPSDDRRRRNLLTWFERGGEPGATLLIDDWKLCAQSDPGLTDAVRWITTTARDVRVIVTARTLGDLPEQVHLRVEVLDFLALHGIHEFSKALAWKGRWWKVPVGIDGNGEPVVAELTHFADGKWRTGSHLAVTDREAFRSLLLGLMTTHSPKLFQAIFIDAGDSGVFADLDQAPHVQAHHRDAARDPARLAEMLLAESERRLEVVGNAWTIFDHRALGQVLPQLLICVSGFSDIEPTELGKALATIAEDVGRSGMQLLLDCANETTRVRIDDCVTPANLGRLAAELPRLMHRAEPPPDFFTLHDMPKFDRTHAWRPRPIKLRYRTAVGVDEHGQPVEIDIKAGLTEDGMGPHGEVVAPPERRADALKALILGQMLWHSPEQLQVVLVDFHGTGVFAGLEHAPHVQPHDLVEDLERRIGMLVDGTAPPRLLVCVDGVHGLAEARPAFFRTLQTLAQVGRTYGQHLLLSDTTPPSDLPQLHTSYRLELTGTGWQRRISRSVESFVLPTDLHSAARSLPVAMYAATS</sequence>
<dbReference type="Gene3D" id="3.40.50.300">
    <property type="entry name" value="P-loop containing nucleotide triphosphate hydrolases"/>
    <property type="match status" value="2"/>
</dbReference>
<gene>
    <name evidence="1" type="ORF">GCM10010178_71120</name>
</gene>
<evidence type="ECO:0008006" key="3">
    <source>
        <dbReference type="Google" id="ProtNLM"/>
    </source>
</evidence>
<dbReference type="Proteomes" id="UP000649573">
    <property type="component" value="Unassembled WGS sequence"/>
</dbReference>
<evidence type="ECO:0000313" key="1">
    <source>
        <dbReference type="EMBL" id="GGU69119.1"/>
    </source>
</evidence>
<comment type="caution">
    <text evidence="1">The sequence shown here is derived from an EMBL/GenBank/DDBJ whole genome shotgun (WGS) entry which is preliminary data.</text>
</comment>
<dbReference type="RefSeq" id="WP_189258149.1">
    <property type="nucleotide sequence ID" value="NZ_BMRE01000045.1"/>
</dbReference>
<proteinExistence type="predicted"/>
<keyword evidence="2" id="KW-1185">Reference proteome</keyword>
<evidence type="ECO:0000313" key="2">
    <source>
        <dbReference type="Proteomes" id="UP000649573"/>
    </source>
</evidence>
<dbReference type="EMBL" id="BMRE01000045">
    <property type="protein sequence ID" value="GGU69119.1"/>
    <property type="molecule type" value="Genomic_DNA"/>
</dbReference>
<accession>A0ABQ2V4W0</accession>
<name>A0ABQ2V4W0_9PSEU</name>
<reference evidence="2" key="1">
    <citation type="journal article" date="2019" name="Int. J. Syst. Evol. Microbiol.">
        <title>The Global Catalogue of Microorganisms (GCM) 10K type strain sequencing project: providing services to taxonomists for standard genome sequencing and annotation.</title>
        <authorList>
            <consortium name="The Broad Institute Genomics Platform"/>
            <consortium name="The Broad Institute Genome Sequencing Center for Infectious Disease"/>
            <person name="Wu L."/>
            <person name="Ma J."/>
        </authorList>
    </citation>
    <scope>NUCLEOTIDE SEQUENCE [LARGE SCALE GENOMIC DNA]</scope>
    <source>
        <strain evidence="2">JCM 3296</strain>
    </source>
</reference>